<sequence length="404" mass="42139">MSEPTDLRPGDAVLCLNAGSSSLKLALFAAAEGGSLVALARGRMKPVEGGLHVAMAGENVPPLDETVARSVGDGGQSDEPAHARLLDWAVTAAPTGRLAGAGHRVVHGGPDFAGPAILGAPTIAAVEALTPLAPLHQPLALVPIHAIARLRPELAQTASFDTVFHRTIAPVLRRYALPRDLANREGLTKFGFHGVSYDFIAGELARRDPGGEGKRTVVAHLGSGASLCAMRDGKSVDTTMGFSVLDGLVMATRCGSLDPGVVLHLFKRIGMTADAVEDLLYHRSGLLGVSGISRDMRELLADESAAAREAVELFVHSIARETAAMAASLGGIDRFVFTGGIGENQPEVRMRVAERLAWLGLAVEAAPNRAGATRISPDGAPVEVLRIATDEESIIARDAARLLA</sequence>
<comment type="similarity">
    <text evidence="1 9 10">Belongs to the acetokinase family.</text>
</comment>
<evidence type="ECO:0000256" key="8">
    <source>
        <dbReference type="ARBA" id="ARBA00022842"/>
    </source>
</evidence>
<keyword evidence="2 9" id="KW-0963">Cytoplasm</keyword>
<dbReference type="RefSeq" id="WP_163463663.1">
    <property type="nucleotide sequence ID" value="NZ_JAAAMG010000010.1"/>
</dbReference>
<dbReference type="GO" id="GO:0005524">
    <property type="term" value="F:ATP binding"/>
    <property type="evidence" value="ECO:0007669"/>
    <property type="project" value="UniProtKB-KW"/>
</dbReference>
<dbReference type="PRINTS" id="PR00471">
    <property type="entry name" value="ACETATEKNASE"/>
</dbReference>
<gene>
    <name evidence="9" type="primary">ackA</name>
    <name evidence="11" type="ORF">GTK09_13305</name>
</gene>
<feature type="binding site" evidence="9">
    <location>
        <position position="17"/>
    </location>
    <ligand>
        <name>Mg(2+)</name>
        <dbReference type="ChEBI" id="CHEBI:18420"/>
    </ligand>
</feature>
<evidence type="ECO:0000256" key="9">
    <source>
        <dbReference type="HAMAP-Rule" id="MF_00020"/>
    </source>
</evidence>
<evidence type="ECO:0000256" key="7">
    <source>
        <dbReference type="ARBA" id="ARBA00022840"/>
    </source>
</evidence>
<dbReference type="Proteomes" id="UP000469011">
    <property type="component" value="Unassembled WGS sequence"/>
</dbReference>
<dbReference type="Gene3D" id="3.30.420.40">
    <property type="match status" value="2"/>
</dbReference>
<dbReference type="EMBL" id="JAAAMG010000010">
    <property type="protein sequence ID" value="NDW05403.1"/>
    <property type="molecule type" value="Genomic_DNA"/>
</dbReference>
<feature type="binding site" evidence="9">
    <location>
        <begin position="295"/>
        <end position="297"/>
    </location>
    <ligand>
        <name>ATP</name>
        <dbReference type="ChEBI" id="CHEBI:30616"/>
    </ligand>
</feature>
<dbReference type="GO" id="GO:0008776">
    <property type="term" value="F:acetate kinase activity"/>
    <property type="evidence" value="ECO:0007669"/>
    <property type="project" value="UniProtKB-UniRule"/>
</dbReference>
<feature type="active site" description="Proton donor/acceptor" evidence="9">
    <location>
        <position position="161"/>
    </location>
</feature>
<evidence type="ECO:0000313" key="11">
    <source>
        <dbReference type="EMBL" id="NDW05403.1"/>
    </source>
</evidence>
<evidence type="ECO:0000256" key="3">
    <source>
        <dbReference type="ARBA" id="ARBA00022679"/>
    </source>
</evidence>
<keyword evidence="3 9" id="KW-0808">Transferase</keyword>
<comment type="function">
    <text evidence="9">Catalyzes the formation of acetyl phosphate from acetate and ATP. Can also catalyze the reverse reaction.</text>
</comment>
<dbReference type="NCBIfam" id="TIGR00016">
    <property type="entry name" value="ackA"/>
    <property type="match status" value="1"/>
</dbReference>
<evidence type="ECO:0000256" key="4">
    <source>
        <dbReference type="ARBA" id="ARBA00022723"/>
    </source>
</evidence>
<feature type="binding site" evidence="9">
    <location>
        <position position="104"/>
    </location>
    <ligand>
        <name>substrate</name>
    </ligand>
</feature>
<feature type="binding site" evidence="9">
    <location>
        <begin position="220"/>
        <end position="224"/>
    </location>
    <ligand>
        <name>ATP</name>
        <dbReference type="ChEBI" id="CHEBI:30616"/>
    </ligand>
</feature>
<reference evidence="11 12" key="1">
    <citation type="submission" date="2020-01" db="EMBL/GenBank/DDBJ databases">
        <title>Jiella pacifica sp. nov.</title>
        <authorList>
            <person name="Xue Z."/>
            <person name="Zhu S."/>
            <person name="Chen J."/>
            <person name="Yang J."/>
        </authorList>
    </citation>
    <scope>NUCLEOTIDE SEQUENCE [LARGE SCALE GENOMIC DNA]</scope>
    <source>
        <strain evidence="11 12">40Bstr34</strain>
    </source>
</reference>
<dbReference type="GO" id="GO:0006085">
    <property type="term" value="P:acetyl-CoA biosynthetic process"/>
    <property type="evidence" value="ECO:0007669"/>
    <property type="project" value="UniProtKB-UniRule"/>
</dbReference>
<comment type="catalytic activity">
    <reaction evidence="9">
        <text>acetate + ATP = acetyl phosphate + ADP</text>
        <dbReference type="Rhea" id="RHEA:11352"/>
        <dbReference type="ChEBI" id="CHEBI:22191"/>
        <dbReference type="ChEBI" id="CHEBI:30089"/>
        <dbReference type="ChEBI" id="CHEBI:30616"/>
        <dbReference type="ChEBI" id="CHEBI:456216"/>
        <dbReference type="EC" id="2.7.2.1"/>
    </reaction>
</comment>
<keyword evidence="6 9" id="KW-0418">Kinase</keyword>
<feature type="binding site" evidence="9">
    <location>
        <position position="24"/>
    </location>
    <ligand>
        <name>ATP</name>
        <dbReference type="ChEBI" id="CHEBI:30616"/>
    </ligand>
</feature>
<comment type="caution">
    <text evidence="11">The sequence shown here is derived from an EMBL/GenBank/DDBJ whole genome shotgun (WGS) entry which is preliminary data.</text>
</comment>
<evidence type="ECO:0000256" key="1">
    <source>
        <dbReference type="ARBA" id="ARBA00008748"/>
    </source>
</evidence>
<evidence type="ECO:0000313" key="12">
    <source>
        <dbReference type="Proteomes" id="UP000469011"/>
    </source>
</evidence>
<organism evidence="11 12">
    <name type="scientific">Jiella pacifica</name>
    <dbReference type="NCBI Taxonomy" id="2696469"/>
    <lineage>
        <taxon>Bacteria</taxon>
        <taxon>Pseudomonadati</taxon>
        <taxon>Pseudomonadota</taxon>
        <taxon>Alphaproteobacteria</taxon>
        <taxon>Hyphomicrobiales</taxon>
        <taxon>Aurantimonadaceae</taxon>
        <taxon>Jiella</taxon>
    </lineage>
</organism>
<dbReference type="UniPathway" id="UPA00340">
    <property type="reaction ID" value="UER00458"/>
</dbReference>
<dbReference type="PROSITE" id="PS01075">
    <property type="entry name" value="ACETATE_KINASE_1"/>
    <property type="match status" value="1"/>
</dbReference>
<dbReference type="HAMAP" id="MF_00020">
    <property type="entry name" value="Acetate_kinase"/>
    <property type="match status" value="1"/>
</dbReference>
<dbReference type="PANTHER" id="PTHR21060">
    <property type="entry name" value="ACETATE KINASE"/>
    <property type="match status" value="1"/>
</dbReference>
<comment type="pathway">
    <text evidence="9">Metabolic intermediate biosynthesis; acetyl-CoA biosynthesis; acetyl-CoA from acetate: step 1/2.</text>
</comment>
<keyword evidence="4 9" id="KW-0479">Metal-binding</keyword>
<comment type="subcellular location">
    <subcellularLocation>
        <location evidence="9">Cytoplasm</location>
    </subcellularLocation>
</comment>
<evidence type="ECO:0000256" key="10">
    <source>
        <dbReference type="RuleBase" id="RU003835"/>
    </source>
</evidence>
<dbReference type="AlphaFoldDB" id="A0A6N9T219"/>
<dbReference type="InterPro" id="IPR023865">
    <property type="entry name" value="Aliphatic_acid_kinase_CS"/>
</dbReference>
<feature type="binding site" evidence="9">
    <location>
        <begin position="340"/>
        <end position="344"/>
    </location>
    <ligand>
        <name>ATP</name>
        <dbReference type="ChEBI" id="CHEBI:30616"/>
    </ligand>
</feature>
<evidence type="ECO:0000256" key="2">
    <source>
        <dbReference type="ARBA" id="ARBA00022490"/>
    </source>
</evidence>
<comment type="subunit">
    <text evidence="9">Homodimer.</text>
</comment>
<accession>A0A6N9T219</accession>
<dbReference type="PROSITE" id="PS01076">
    <property type="entry name" value="ACETATE_KINASE_2"/>
    <property type="match status" value="1"/>
</dbReference>
<feature type="site" description="Transition state stabilizer" evidence="9">
    <location>
        <position position="253"/>
    </location>
</feature>
<dbReference type="GO" id="GO:0000287">
    <property type="term" value="F:magnesium ion binding"/>
    <property type="evidence" value="ECO:0007669"/>
    <property type="project" value="UniProtKB-UniRule"/>
</dbReference>
<protein>
    <recommendedName>
        <fullName evidence="9">Acetate kinase</fullName>
        <ecNumber evidence="9">2.7.2.1</ecNumber>
    </recommendedName>
    <alternativeName>
        <fullName evidence="9">Acetokinase</fullName>
    </alternativeName>
</protein>
<proteinExistence type="inferred from homology"/>
<dbReference type="InterPro" id="IPR000890">
    <property type="entry name" value="Aliphatic_acid_kin_short-chain"/>
</dbReference>
<dbReference type="GO" id="GO:0005829">
    <property type="term" value="C:cytosol"/>
    <property type="evidence" value="ECO:0007669"/>
    <property type="project" value="TreeGrafter"/>
</dbReference>
<dbReference type="GO" id="GO:0006083">
    <property type="term" value="P:acetate metabolic process"/>
    <property type="evidence" value="ECO:0007669"/>
    <property type="project" value="TreeGrafter"/>
</dbReference>
<keyword evidence="8 9" id="KW-0460">Magnesium</keyword>
<keyword evidence="12" id="KW-1185">Reference proteome</keyword>
<feature type="binding site" evidence="9">
    <location>
        <position position="391"/>
    </location>
    <ligand>
        <name>Mg(2+)</name>
        <dbReference type="ChEBI" id="CHEBI:18420"/>
    </ligand>
</feature>
<dbReference type="EC" id="2.7.2.1" evidence="9"/>
<evidence type="ECO:0000256" key="6">
    <source>
        <dbReference type="ARBA" id="ARBA00022777"/>
    </source>
</evidence>
<keyword evidence="7 9" id="KW-0067">ATP-binding</keyword>
<keyword evidence="5 9" id="KW-0547">Nucleotide-binding</keyword>
<dbReference type="PIRSF" id="PIRSF000722">
    <property type="entry name" value="Acetate_prop_kin"/>
    <property type="match status" value="1"/>
</dbReference>
<comment type="cofactor">
    <cofactor evidence="9">
        <name>Mg(2+)</name>
        <dbReference type="ChEBI" id="CHEBI:18420"/>
    </cofactor>
    <cofactor evidence="9">
        <name>Mn(2+)</name>
        <dbReference type="ChEBI" id="CHEBI:29035"/>
    </cofactor>
    <text evidence="9">Mg(2+). Can also accept Mn(2+).</text>
</comment>
<dbReference type="PANTHER" id="PTHR21060:SF21">
    <property type="entry name" value="ACETATE KINASE"/>
    <property type="match status" value="1"/>
</dbReference>
<dbReference type="InterPro" id="IPR043129">
    <property type="entry name" value="ATPase_NBD"/>
</dbReference>
<name>A0A6N9T219_9HYPH</name>
<evidence type="ECO:0000256" key="5">
    <source>
        <dbReference type="ARBA" id="ARBA00022741"/>
    </source>
</evidence>
<dbReference type="InterPro" id="IPR004372">
    <property type="entry name" value="Ac/propionate_kinase"/>
</dbReference>
<dbReference type="SUPFAM" id="SSF53067">
    <property type="entry name" value="Actin-like ATPase domain"/>
    <property type="match status" value="2"/>
</dbReference>
<feature type="site" description="Transition state stabilizer" evidence="9">
    <location>
        <position position="193"/>
    </location>
</feature>
<dbReference type="Pfam" id="PF00871">
    <property type="entry name" value="Acetate_kinase"/>
    <property type="match status" value="1"/>
</dbReference>